<dbReference type="Gene3D" id="3.40.1670.10">
    <property type="entry name" value="UbiD C-terminal domain-like"/>
    <property type="match status" value="1"/>
</dbReference>
<dbReference type="InterPro" id="IPR049381">
    <property type="entry name" value="UbiD-like_C"/>
</dbReference>
<gene>
    <name evidence="12" type="ORF">NSIN_20229</name>
</gene>
<evidence type="ECO:0000313" key="13">
    <source>
        <dbReference type="Proteomes" id="UP000232412"/>
    </source>
</evidence>
<dbReference type="Pfam" id="PF20696">
    <property type="entry name" value="UbiD_C"/>
    <property type="match status" value="1"/>
</dbReference>
<feature type="domain" description="3-octaprenyl-4-hydroxybenzoate carboxy-lyase-like N-terminal" evidence="10">
    <location>
        <begin position="9"/>
        <end position="85"/>
    </location>
</feature>
<comment type="pathway">
    <text evidence="2">Isoprenoid biosynthesis; isopentenyl diphosphate biosynthesis via mevalonate pathway.</text>
</comment>
<dbReference type="AlphaFoldDB" id="A0A2H1EG63"/>
<proteinExistence type="inferred from homology"/>
<dbReference type="GO" id="GO:0016831">
    <property type="term" value="F:carboxy-lyase activity"/>
    <property type="evidence" value="ECO:0007669"/>
    <property type="project" value="InterPro"/>
</dbReference>
<evidence type="ECO:0000313" key="12">
    <source>
        <dbReference type="EMBL" id="SHO44064.1"/>
    </source>
</evidence>
<reference evidence="13" key="1">
    <citation type="submission" date="2016-12" db="EMBL/GenBank/DDBJ databases">
        <authorList>
            <person name="Herbold C."/>
        </authorList>
    </citation>
    <scope>NUCLEOTIDE SEQUENCE [LARGE SCALE GENOMIC DNA]</scope>
</reference>
<comment type="function">
    <text evidence="5">Catalyzes the conversion of trans-anhydromevalonate 5-phosphate (tAHMP) into isopentenyl phosphate. Involved in the archaeal mevalonate (MVA) pathway, which provides fundamental precursors for isoprenoid biosynthesis, such as isopentenyl diphosphate (IPP) and dimethylallyl diphosphate (DMAPP).</text>
</comment>
<dbReference type="InterPro" id="IPR002830">
    <property type="entry name" value="UbiD"/>
</dbReference>
<dbReference type="SUPFAM" id="SSF143968">
    <property type="entry name" value="UbiD C-terminal domain-like"/>
    <property type="match status" value="1"/>
</dbReference>
<protein>
    <recommendedName>
        <fullName evidence="7">Anhydromevalonate phosphate decarboxylase</fullName>
        <ecNumber evidence="6">4.1.1.126</ecNumber>
    </recommendedName>
</protein>
<dbReference type="InterPro" id="IPR049383">
    <property type="entry name" value="UbiD-like_N"/>
</dbReference>
<evidence type="ECO:0000256" key="4">
    <source>
        <dbReference type="ARBA" id="ARBA00049054"/>
    </source>
</evidence>
<dbReference type="RefSeq" id="WP_101009268.1">
    <property type="nucleotide sequence ID" value="NZ_FRFC01000003.1"/>
</dbReference>
<dbReference type="Pfam" id="PF20695">
    <property type="entry name" value="UbiD_N"/>
    <property type="match status" value="1"/>
</dbReference>
<dbReference type="FunFam" id="3.40.1670.10:FF:000003">
    <property type="entry name" value="Phenolic acid decarboxylase"/>
    <property type="match status" value="1"/>
</dbReference>
<evidence type="ECO:0000256" key="2">
    <source>
        <dbReference type="ARBA" id="ARBA00005092"/>
    </source>
</evidence>
<dbReference type="InterPro" id="IPR048304">
    <property type="entry name" value="UbiD_Rift_dom"/>
</dbReference>
<name>A0A2H1EG63_9ARCH</name>
<dbReference type="PANTHER" id="PTHR30108:SF21">
    <property type="entry name" value="4-HYDROXYBENZOATE DECARBOXYLASE"/>
    <property type="match status" value="1"/>
</dbReference>
<accession>A0A2H1EG63</accession>
<organism evidence="12 13">
    <name type="scientific">Nitrosotalea sinensis</name>
    <dbReference type="NCBI Taxonomy" id="1499975"/>
    <lineage>
        <taxon>Archaea</taxon>
        <taxon>Nitrososphaerota</taxon>
        <taxon>Nitrososphaeria</taxon>
        <taxon>Nitrosotaleales</taxon>
        <taxon>Nitrosotaleaceae</taxon>
        <taxon>Nitrosotalea</taxon>
    </lineage>
</organism>
<evidence type="ECO:0000256" key="8">
    <source>
        <dbReference type="ARBA" id="ARBA00049936"/>
    </source>
</evidence>
<dbReference type="OrthoDB" id="8480at2157"/>
<evidence type="ECO:0000259" key="10">
    <source>
        <dbReference type="Pfam" id="PF20695"/>
    </source>
</evidence>
<comment type="cofactor">
    <cofactor evidence="8">
        <name>prenylated FMN</name>
        <dbReference type="ChEBI" id="CHEBI:87746"/>
    </cofactor>
</comment>
<evidence type="ECO:0000259" key="9">
    <source>
        <dbReference type="Pfam" id="PF01977"/>
    </source>
</evidence>
<comment type="cofactor">
    <cofactor evidence="1">
        <name>Mn(2+)</name>
        <dbReference type="ChEBI" id="CHEBI:29035"/>
    </cofactor>
</comment>
<evidence type="ECO:0000256" key="5">
    <source>
        <dbReference type="ARBA" id="ARBA00049583"/>
    </source>
</evidence>
<dbReference type="Pfam" id="PF01977">
    <property type="entry name" value="UbiD"/>
    <property type="match status" value="1"/>
</dbReference>
<feature type="domain" description="3-octaprenyl-4-hydroxybenzoate carboxy-lyase-like C-terminal" evidence="11">
    <location>
        <begin position="292"/>
        <end position="415"/>
    </location>
</feature>
<dbReference type="SUPFAM" id="SSF50475">
    <property type="entry name" value="FMN-binding split barrel"/>
    <property type="match status" value="1"/>
</dbReference>
<dbReference type="PANTHER" id="PTHR30108">
    <property type="entry name" value="3-OCTAPRENYL-4-HYDROXYBENZOATE CARBOXY-LYASE-RELATED"/>
    <property type="match status" value="1"/>
</dbReference>
<evidence type="ECO:0000256" key="6">
    <source>
        <dbReference type="ARBA" id="ARBA00049727"/>
    </source>
</evidence>
<comment type="similarity">
    <text evidence="3">Belongs to the UbiD family.</text>
</comment>
<evidence type="ECO:0000256" key="1">
    <source>
        <dbReference type="ARBA" id="ARBA00001936"/>
    </source>
</evidence>
<comment type="catalytic activity">
    <reaction evidence="4">
        <text>(2E)-3-methyl-5-phosphooxypent-2-enoate + H(+) = isopentenyl phosphate + CO2</text>
        <dbReference type="Rhea" id="RHEA:78971"/>
        <dbReference type="ChEBI" id="CHEBI:15378"/>
        <dbReference type="ChEBI" id="CHEBI:16526"/>
        <dbReference type="ChEBI" id="CHEBI:65078"/>
        <dbReference type="ChEBI" id="CHEBI:229665"/>
        <dbReference type="EC" id="4.1.1.126"/>
    </reaction>
    <physiologicalReaction direction="left-to-right" evidence="4">
        <dbReference type="Rhea" id="RHEA:78972"/>
    </physiologicalReaction>
</comment>
<dbReference type="EMBL" id="FRFC01000003">
    <property type="protein sequence ID" value="SHO44064.1"/>
    <property type="molecule type" value="Genomic_DNA"/>
</dbReference>
<dbReference type="NCBIfam" id="TIGR00148">
    <property type="entry name" value="UbiD family decarboxylase"/>
    <property type="match status" value="1"/>
</dbReference>
<evidence type="ECO:0000256" key="7">
    <source>
        <dbReference type="ARBA" id="ARBA00049754"/>
    </source>
</evidence>
<evidence type="ECO:0000256" key="3">
    <source>
        <dbReference type="ARBA" id="ARBA00010021"/>
    </source>
</evidence>
<feature type="domain" description="3-octaprenyl-4-hydroxybenzoate carboxy-lyase-like Rift-related" evidence="9">
    <location>
        <begin position="101"/>
        <end position="286"/>
    </location>
</feature>
<dbReference type="EC" id="4.1.1.126" evidence="6"/>
<dbReference type="GO" id="GO:0005737">
    <property type="term" value="C:cytoplasm"/>
    <property type="evidence" value="ECO:0007669"/>
    <property type="project" value="TreeGrafter"/>
</dbReference>
<dbReference type="Proteomes" id="UP000232412">
    <property type="component" value="Unassembled WGS sequence"/>
</dbReference>
<keyword evidence="13" id="KW-1185">Reference proteome</keyword>
<evidence type="ECO:0000259" key="11">
    <source>
        <dbReference type="Pfam" id="PF20696"/>
    </source>
</evidence>
<sequence length="444" mass="50239">MTWDMRGYLDILDKKGELAVIKKKVSTKFEIAAVTSKVDGSKALLFENVRDTKFRVVSNLVGTRKRFAYAVGSTEDKIHTKVISAIKHASKPKLIPKAKFMENQSRDLFTLPIITHFEKEPGPFITSSIIYTKNQEMGTQNSSFNRLLRIDEKHFSIRMVEGRHLHRTFVHAKEHGEDLKVAISIGVHPAISIAGAYQADWGKDELEIANELLDKKLTLSKLPYSQMSVPSESEIIIEGKILQDKTHKEWMVEMLRTYDFKREQPVFELERIYFRDNPIFHDILAGFGEHQLLMGMPIEAKINKELKHVLPQTKNVVLTEGGCKWLHAVIQISKKHESDPKKAIDATFAAHRSLKNVVVVDDDIDPSDPVAVEYAMATRFQADTDLVIIPKVRGSSLDPSSDQKNLLTTKMGVDATKSFSKRSEGFEIAKIPGADKLSLKNYIK</sequence>